<dbReference type="Gene3D" id="1.10.260.40">
    <property type="entry name" value="lambda repressor-like DNA-binding domains"/>
    <property type="match status" value="1"/>
</dbReference>
<keyword evidence="9" id="KW-0732">Signal</keyword>
<evidence type="ECO:0000259" key="11">
    <source>
        <dbReference type="PROSITE" id="PS51179"/>
    </source>
</evidence>
<gene>
    <name evidence="13" type="primary">LOC100904958</name>
</gene>
<sequence length="593" mass="64315">MHRAWNSSLKALLLNAVHMTCTAHILNLICEVWQNEFKIVNELVVSVKKVLDSSVLSGRLPPDDDDDDSMDSEKALELIRCAIESDSDVDSDDLEWSASPARRDGTDGNSNHTPEDKSSALPERRDSPERKKKQEEEIIVKREVKREEPEVKVEPSQEAEPMVHRRDEFPPNLMEFSRMVAENEFTAAAAAVAADSLSGMNALDFRRFAMLGIPNHLLLESAAANIHQSLVHGLHHGPLVSPMMDQRMSPAAMAKSFGRLPLSLGGGGGSGPEKNRSGLSGLSAFPPVDKESEPTPRKRRLGGGGASTVNQLIDDNAKCSSTSGPSEEITDLEELEQFAKTFKQKRIKLGFTQGDVGLAMGKLYGNDFSQTTISRFEALNLSFKNMCKLKPLLQRWLQDAHASLGPQPGASHAAGGASSEVVPPAAQQTQPSNHGGHAHTMASAGVPLSSAILQAESICRRRKKRTSIESAVRVALERAFLLNSKPTSEEIAALADRLAMEKEVVRVWFCNRRQKEKRINPSLALQGGPSSPPANVVKTPQQHPQQLQQGLCMSDSSVLERHGGSFSLHSASGLVGDDSDSDHSDLNGGVPLD</sequence>
<dbReference type="GO" id="GO:0030154">
    <property type="term" value="P:cell differentiation"/>
    <property type="evidence" value="ECO:0007669"/>
    <property type="project" value="UniProtKB-ARBA"/>
</dbReference>
<dbReference type="InterPro" id="IPR001356">
    <property type="entry name" value="HD"/>
</dbReference>
<feature type="region of interest" description="Disordered" evidence="8">
    <location>
        <begin position="520"/>
        <end position="549"/>
    </location>
</feature>
<evidence type="ECO:0000256" key="1">
    <source>
        <dbReference type="ARBA" id="ARBA00004123"/>
    </source>
</evidence>
<feature type="chain" id="PRO_5042567016" description="POU domain protein" evidence="9">
    <location>
        <begin position="24"/>
        <end position="593"/>
    </location>
</feature>
<dbReference type="GO" id="GO:0001228">
    <property type="term" value="F:DNA-binding transcription activator activity, RNA polymerase II-specific"/>
    <property type="evidence" value="ECO:0007669"/>
    <property type="project" value="UniProtKB-ARBA"/>
</dbReference>
<dbReference type="PROSITE" id="PS00035">
    <property type="entry name" value="POU_1"/>
    <property type="match status" value="1"/>
</dbReference>
<reference evidence="13" key="1">
    <citation type="submission" date="2025-08" db="UniProtKB">
        <authorList>
            <consortium name="RefSeq"/>
        </authorList>
    </citation>
    <scope>IDENTIFICATION</scope>
</reference>
<keyword evidence="7" id="KW-0804">Transcription</keyword>
<evidence type="ECO:0000256" key="9">
    <source>
        <dbReference type="SAM" id="SignalP"/>
    </source>
</evidence>
<keyword evidence="12" id="KW-1185">Reference proteome</keyword>
<dbReference type="Proteomes" id="UP000694867">
    <property type="component" value="Unplaced"/>
</dbReference>
<dbReference type="GO" id="GO:0005634">
    <property type="term" value="C:nucleus"/>
    <property type="evidence" value="ECO:0007669"/>
    <property type="project" value="UniProtKB-SubCell"/>
</dbReference>
<dbReference type="Pfam" id="PF00157">
    <property type="entry name" value="Pou"/>
    <property type="match status" value="1"/>
</dbReference>
<dbReference type="PROSITE" id="PS00465">
    <property type="entry name" value="POU_2"/>
    <property type="match status" value="1"/>
</dbReference>
<feature type="compositionally biased region" description="Basic and acidic residues" evidence="8">
    <location>
        <begin position="113"/>
        <end position="141"/>
    </location>
</feature>
<dbReference type="PANTHER" id="PTHR11636:SF76">
    <property type="entry name" value="PROTEIN NUBBIN"/>
    <property type="match status" value="1"/>
</dbReference>
<protein>
    <recommendedName>
        <fullName evidence="7">POU domain protein</fullName>
    </recommendedName>
</protein>
<dbReference type="SMART" id="SM00352">
    <property type="entry name" value="POU"/>
    <property type="match status" value="1"/>
</dbReference>
<comment type="subcellular location">
    <subcellularLocation>
        <location evidence="1 5 6">Nucleus</location>
    </subcellularLocation>
</comment>
<dbReference type="InterPro" id="IPR009057">
    <property type="entry name" value="Homeodomain-like_sf"/>
</dbReference>
<feature type="region of interest" description="Disordered" evidence="8">
    <location>
        <begin position="404"/>
        <end position="441"/>
    </location>
</feature>
<keyword evidence="2 5" id="KW-0238">DNA-binding</keyword>
<evidence type="ECO:0000256" key="8">
    <source>
        <dbReference type="SAM" id="MobiDB-lite"/>
    </source>
</evidence>
<name>A0AAJ7SFR1_9ACAR</name>
<evidence type="ECO:0000313" key="13">
    <source>
        <dbReference type="RefSeq" id="XP_028967928.1"/>
    </source>
</evidence>
<accession>A0AAJ7SFR1</accession>
<feature type="compositionally biased region" description="Low complexity" evidence="8">
    <location>
        <begin position="540"/>
        <end position="549"/>
    </location>
</feature>
<dbReference type="InterPro" id="IPR050255">
    <property type="entry name" value="POU_domain_TF"/>
</dbReference>
<feature type="DNA-binding region" description="Homeobox" evidence="5">
    <location>
        <begin position="461"/>
        <end position="520"/>
    </location>
</feature>
<evidence type="ECO:0000256" key="6">
    <source>
        <dbReference type="RuleBase" id="RU000682"/>
    </source>
</evidence>
<dbReference type="Pfam" id="PF00046">
    <property type="entry name" value="Homeodomain"/>
    <property type="match status" value="1"/>
</dbReference>
<evidence type="ECO:0000256" key="4">
    <source>
        <dbReference type="ARBA" id="ARBA00023242"/>
    </source>
</evidence>
<evidence type="ECO:0000256" key="3">
    <source>
        <dbReference type="ARBA" id="ARBA00023155"/>
    </source>
</evidence>
<dbReference type="KEGG" id="goe:100904958"/>
<dbReference type="PROSITE" id="PS50071">
    <property type="entry name" value="HOMEOBOX_2"/>
    <property type="match status" value="1"/>
</dbReference>
<dbReference type="PROSITE" id="PS51179">
    <property type="entry name" value="POU_3"/>
    <property type="match status" value="1"/>
</dbReference>
<dbReference type="InterPro" id="IPR010982">
    <property type="entry name" value="Lambda_DNA-bd_dom_sf"/>
</dbReference>
<dbReference type="GO" id="GO:0000978">
    <property type="term" value="F:RNA polymerase II cis-regulatory region sequence-specific DNA binding"/>
    <property type="evidence" value="ECO:0007669"/>
    <property type="project" value="TreeGrafter"/>
</dbReference>
<evidence type="ECO:0000313" key="12">
    <source>
        <dbReference type="Proteomes" id="UP000694867"/>
    </source>
</evidence>
<dbReference type="PRINTS" id="PR00028">
    <property type="entry name" value="POUDOMAIN"/>
</dbReference>
<dbReference type="InterPro" id="IPR013847">
    <property type="entry name" value="POU"/>
</dbReference>
<feature type="compositionally biased region" description="Polar residues" evidence="8">
    <location>
        <begin position="307"/>
        <end position="325"/>
    </location>
</feature>
<feature type="domain" description="Homeobox" evidence="10">
    <location>
        <begin position="459"/>
        <end position="519"/>
    </location>
</feature>
<feature type="region of interest" description="Disordered" evidence="8">
    <location>
        <begin position="90"/>
        <end position="141"/>
    </location>
</feature>
<keyword evidence="4 5" id="KW-0539">Nucleus</keyword>
<dbReference type="RefSeq" id="XP_028967928.1">
    <property type="nucleotide sequence ID" value="XM_029112095.1"/>
</dbReference>
<dbReference type="PANTHER" id="PTHR11636">
    <property type="entry name" value="POU DOMAIN"/>
    <property type="match status" value="1"/>
</dbReference>
<evidence type="ECO:0000256" key="2">
    <source>
        <dbReference type="ARBA" id="ARBA00023125"/>
    </source>
</evidence>
<dbReference type="CDD" id="cd00086">
    <property type="entry name" value="homeodomain"/>
    <property type="match status" value="1"/>
</dbReference>
<feature type="region of interest" description="Disordered" evidence="8">
    <location>
        <begin position="569"/>
        <end position="593"/>
    </location>
</feature>
<dbReference type="InterPro" id="IPR017970">
    <property type="entry name" value="Homeobox_CS"/>
</dbReference>
<dbReference type="SUPFAM" id="SSF47413">
    <property type="entry name" value="lambda repressor-like DNA-binding domains"/>
    <property type="match status" value="1"/>
</dbReference>
<evidence type="ECO:0000259" key="10">
    <source>
        <dbReference type="PROSITE" id="PS50071"/>
    </source>
</evidence>
<feature type="signal peptide" evidence="9">
    <location>
        <begin position="1"/>
        <end position="23"/>
    </location>
</feature>
<dbReference type="SUPFAM" id="SSF46689">
    <property type="entry name" value="Homeodomain-like"/>
    <property type="match status" value="1"/>
</dbReference>
<dbReference type="AlphaFoldDB" id="A0AAJ7SFR1"/>
<proteinExistence type="inferred from homology"/>
<organism evidence="12 13">
    <name type="scientific">Galendromus occidentalis</name>
    <name type="common">western predatory mite</name>
    <dbReference type="NCBI Taxonomy" id="34638"/>
    <lineage>
        <taxon>Eukaryota</taxon>
        <taxon>Metazoa</taxon>
        <taxon>Ecdysozoa</taxon>
        <taxon>Arthropoda</taxon>
        <taxon>Chelicerata</taxon>
        <taxon>Arachnida</taxon>
        <taxon>Acari</taxon>
        <taxon>Parasitiformes</taxon>
        <taxon>Mesostigmata</taxon>
        <taxon>Gamasina</taxon>
        <taxon>Phytoseioidea</taxon>
        <taxon>Phytoseiidae</taxon>
        <taxon>Typhlodrominae</taxon>
        <taxon>Galendromus</taxon>
    </lineage>
</organism>
<dbReference type="SMART" id="SM00389">
    <property type="entry name" value="HOX"/>
    <property type="match status" value="1"/>
</dbReference>
<keyword evidence="3 5" id="KW-0371">Homeobox</keyword>
<evidence type="ECO:0000256" key="5">
    <source>
        <dbReference type="PROSITE-ProRule" id="PRU00108"/>
    </source>
</evidence>
<dbReference type="InterPro" id="IPR000327">
    <property type="entry name" value="POU_dom"/>
</dbReference>
<dbReference type="FunFam" id="1.10.260.40:FF:000001">
    <property type="entry name" value="POU domain protein"/>
    <property type="match status" value="1"/>
</dbReference>
<dbReference type="PROSITE" id="PS00027">
    <property type="entry name" value="HOMEOBOX_1"/>
    <property type="match status" value="1"/>
</dbReference>
<dbReference type="GeneID" id="100904958"/>
<dbReference type="Gene3D" id="1.10.10.60">
    <property type="entry name" value="Homeodomain-like"/>
    <property type="match status" value="1"/>
</dbReference>
<comment type="similarity">
    <text evidence="7">Belongs to the POU transcription factor family.</text>
</comment>
<feature type="region of interest" description="Disordered" evidence="8">
    <location>
        <begin position="263"/>
        <end position="328"/>
    </location>
</feature>
<feature type="compositionally biased region" description="Low complexity" evidence="8">
    <location>
        <begin position="409"/>
        <end position="419"/>
    </location>
</feature>
<feature type="domain" description="POU-specific" evidence="11">
    <location>
        <begin position="327"/>
        <end position="401"/>
    </location>
</feature>
<evidence type="ECO:0000256" key="7">
    <source>
        <dbReference type="RuleBase" id="RU361194"/>
    </source>
</evidence>